<dbReference type="InterPro" id="IPR036369">
    <property type="entry name" value="HIPIP_sf"/>
</dbReference>
<keyword evidence="4" id="KW-0249">Electron transport</keyword>
<reference evidence="9 10" key="1">
    <citation type="journal article" date="2019" name="Int. J. Syst. Evol. Microbiol.">
        <title>The Global Catalogue of Microorganisms (GCM) 10K type strain sequencing project: providing services to taxonomists for standard genome sequencing and annotation.</title>
        <authorList>
            <consortium name="The Broad Institute Genomics Platform"/>
            <consortium name="The Broad Institute Genome Sequencing Center for Infectious Disease"/>
            <person name="Wu L."/>
            <person name="Ma J."/>
        </authorList>
    </citation>
    <scope>NUCLEOTIDE SEQUENCE [LARGE SCALE GENOMIC DNA]</scope>
    <source>
        <strain evidence="9 10">CGMCC 1.12230</strain>
    </source>
</reference>
<organism evidence="9 10">
    <name type="scientific">Haloarchaeobius amylolyticus</name>
    <dbReference type="NCBI Taxonomy" id="1198296"/>
    <lineage>
        <taxon>Archaea</taxon>
        <taxon>Methanobacteriati</taxon>
        <taxon>Methanobacteriota</taxon>
        <taxon>Stenosarchaea group</taxon>
        <taxon>Halobacteria</taxon>
        <taxon>Halobacteriales</taxon>
        <taxon>Halorubellaceae</taxon>
        <taxon>Haloarchaeobius</taxon>
    </lineage>
</organism>
<feature type="region of interest" description="Disordered" evidence="7">
    <location>
        <begin position="37"/>
        <end position="83"/>
    </location>
</feature>
<proteinExistence type="predicted"/>
<dbReference type="Pfam" id="PF01355">
    <property type="entry name" value="HIPIP"/>
    <property type="match status" value="1"/>
</dbReference>
<evidence type="ECO:0000256" key="1">
    <source>
        <dbReference type="ARBA" id="ARBA00022448"/>
    </source>
</evidence>
<dbReference type="PROSITE" id="PS51373">
    <property type="entry name" value="HIPIP"/>
    <property type="match status" value="1"/>
</dbReference>
<dbReference type="Proteomes" id="UP001597076">
    <property type="component" value="Unassembled WGS sequence"/>
</dbReference>
<evidence type="ECO:0000256" key="2">
    <source>
        <dbReference type="ARBA" id="ARBA00022485"/>
    </source>
</evidence>
<keyword evidence="2" id="KW-0004">4Fe-4S</keyword>
<keyword evidence="3" id="KW-0479">Metal-binding</keyword>
<dbReference type="InterPro" id="IPR000170">
    <property type="entry name" value="High_potential_FeS_prot"/>
</dbReference>
<evidence type="ECO:0000313" key="9">
    <source>
        <dbReference type="EMBL" id="MFD1562284.1"/>
    </source>
</evidence>
<comment type="caution">
    <text evidence="9">The sequence shown here is derived from an EMBL/GenBank/DDBJ whole genome shotgun (WGS) entry which is preliminary data.</text>
</comment>
<evidence type="ECO:0000256" key="4">
    <source>
        <dbReference type="ARBA" id="ARBA00022982"/>
    </source>
</evidence>
<dbReference type="GO" id="GO:0046872">
    <property type="term" value="F:metal ion binding"/>
    <property type="evidence" value="ECO:0007669"/>
    <property type="project" value="UniProtKB-KW"/>
</dbReference>
<dbReference type="RefSeq" id="WP_390283753.1">
    <property type="nucleotide sequence ID" value="NZ_JBHUDI010000001.1"/>
</dbReference>
<protein>
    <submittedName>
        <fullName evidence="9">High-potential iron-sulfur protein</fullName>
    </submittedName>
</protein>
<accession>A0ABD6BC58</accession>
<sequence length="270" mass="29046">MVGDDIPKSRPDNVDEWHRRAYLAATAGSTAGIVWLSGCVDDTGDGGNGEDASDENGDANGDDDEELPEGVSEEEFERGPVPEEYRTALSLGREERDPDDLTAKADVGFSEYDEADEYSSHEPGMCCANCADYIPDKNGDTFGACAEVEGYIDGADWCTIYEELPEPSVPDGLSEDELATAAVPDEYRTATSQAGEERDPDDLRTQADVNLMESVEAIAEEVALPGQSCGNCAEFIPDQNGDTWGACAKVEGYIAVEDWCGIWEHISAES</sequence>
<feature type="compositionally biased region" description="Acidic residues" evidence="7">
    <location>
        <begin position="51"/>
        <end position="76"/>
    </location>
</feature>
<dbReference type="AlphaFoldDB" id="A0ABD6BC58"/>
<keyword evidence="5" id="KW-0408">Iron</keyword>
<dbReference type="EMBL" id="JBHUDI010000001">
    <property type="protein sequence ID" value="MFD1562284.1"/>
    <property type="molecule type" value="Genomic_DNA"/>
</dbReference>
<evidence type="ECO:0000313" key="10">
    <source>
        <dbReference type="Proteomes" id="UP001597076"/>
    </source>
</evidence>
<gene>
    <name evidence="9" type="ORF">ACFR99_01695</name>
</gene>
<dbReference type="Gene3D" id="4.10.490.10">
    <property type="entry name" value="High potential iron-sulphur protein"/>
    <property type="match status" value="2"/>
</dbReference>
<dbReference type="SUPFAM" id="SSF57652">
    <property type="entry name" value="HIPIP (high potential iron protein)"/>
    <property type="match status" value="2"/>
</dbReference>
<feature type="compositionally biased region" description="Basic and acidic residues" evidence="7">
    <location>
        <begin position="89"/>
        <end position="103"/>
    </location>
</feature>
<dbReference type="GO" id="GO:0051539">
    <property type="term" value="F:4 iron, 4 sulfur cluster binding"/>
    <property type="evidence" value="ECO:0007669"/>
    <property type="project" value="UniProtKB-KW"/>
</dbReference>
<evidence type="ECO:0000256" key="7">
    <source>
        <dbReference type="SAM" id="MobiDB-lite"/>
    </source>
</evidence>
<feature type="region of interest" description="Disordered" evidence="7">
    <location>
        <begin position="89"/>
        <end position="108"/>
    </location>
</feature>
<feature type="domain" description="High potential iron-sulfur proteins family profile" evidence="8">
    <location>
        <begin position="192"/>
        <end position="268"/>
    </location>
</feature>
<evidence type="ECO:0000256" key="6">
    <source>
        <dbReference type="ARBA" id="ARBA00023014"/>
    </source>
</evidence>
<evidence type="ECO:0000256" key="3">
    <source>
        <dbReference type="ARBA" id="ARBA00022723"/>
    </source>
</evidence>
<evidence type="ECO:0000256" key="5">
    <source>
        <dbReference type="ARBA" id="ARBA00023004"/>
    </source>
</evidence>
<keyword evidence="6" id="KW-0411">Iron-sulfur</keyword>
<keyword evidence="1" id="KW-0813">Transport</keyword>
<keyword evidence="10" id="KW-1185">Reference proteome</keyword>
<name>A0ABD6BC58_9EURY</name>
<evidence type="ECO:0000259" key="8">
    <source>
        <dbReference type="PROSITE" id="PS51373"/>
    </source>
</evidence>